<accession>F5RF81</accession>
<protein>
    <submittedName>
        <fullName evidence="1">Uncharacterized protein</fullName>
    </submittedName>
</protein>
<evidence type="ECO:0000313" key="2">
    <source>
        <dbReference type="Proteomes" id="UP000005019"/>
    </source>
</evidence>
<dbReference type="EMBL" id="AFHG01000053">
    <property type="protein sequence ID" value="EGK70737.1"/>
    <property type="molecule type" value="Genomic_DNA"/>
</dbReference>
<dbReference type="eggNOG" id="ENOG502ZB76">
    <property type="taxonomic scope" value="Bacteria"/>
</dbReference>
<proteinExistence type="predicted"/>
<name>F5RF81_METUF</name>
<dbReference type="Proteomes" id="UP000005019">
    <property type="component" value="Unassembled WGS sequence"/>
</dbReference>
<organism evidence="1 2">
    <name type="scientific">Methyloversatilis universalis (strain ATCC BAA-1314 / DSM 25237 / JCM 13912 / CCUG 52030 / FAM5)</name>
    <dbReference type="NCBI Taxonomy" id="1000565"/>
    <lineage>
        <taxon>Bacteria</taxon>
        <taxon>Pseudomonadati</taxon>
        <taxon>Pseudomonadota</taxon>
        <taxon>Betaproteobacteria</taxon>
        <taxon>Nitrosomonadales</taxon>
        <taxon>Sterolibacteriaceae</taxon>
        <taxon>Methyloversatilis</taxon>
    </lineage>
</organism>
<keyword evidence="2" id="KW-1185">Reference proteome</keyword>
<dbReference type="OrthoDB" id="8553796at2"/>
<comment type="caution">
    <text evidence="1">The sequence shown here is derived from an EMBL/GenBank/DDBJ whole genome shotgun (WGS) entry which is preliminary data.</text>
</comment>
<evidence type="ECO:0000313" key="1">
    <source>
        <dbReference type="EMBL" id="EGK70737.1"/>
    </source>
</evidence>
<dbReference type="STRING" id="1000565.METUNv1_02958"/>
<dbReference type="AlphaFoldDB" id="F5RF81"/>
<reference evidence="1 2" key="1">
    <citation type="journal article" date="2011" name="J. Bacteriol.">
        <title>Genome sequence of Methyloversatilis universalis FAM5T, a methylotrophic representative of the order Rhodocyclales.</title>
        <authorList>
            <person name="Kittichotirat W."/>
            <person name="Good N.M."/>
            <person name="Hall R."/>
            <person name="Bringel F."/>
            <person name="Lajus A."/>
            <person name="Medigue C."/>
            <person name="Smalley N.E."/>
            <person name="Beck D."/>
            <person name="Bumgarner R."/>
            <person name="Vuilleumier S."/>
            <person name="Kalyuzhnaya M.G."/>
        </authorList>
    </citation>
    <scope>NUCLEOTIDE SEQUENCE [LARGE SCALE GENOMIC DNA]</scope>
    <source>
        <strain evidence="2">ATCC BAA-1314 / JCM 13912 / FAM5</strain>
    </source>
</reference>
<sequence>MLGNPAELRRVLAEIAAAQPELAVNELTGWVESVGEAANIDLAHHVNLLYQFDSSAQPHLRKLEQAYAADPQGSDVIWRTGRDFWSILSSAYEVALDRYLADPAHATVLSGLSRLASRTVRACRQRFKWDVYHNGPVDAGLWQVAGQAYLLAQAANAESREVVNAADEVPTSVEREYLRLIALHVAAPEGLVPDSVRLAEHLTGYFAARYSMSPTIERGSTHWLDANQPSPPLRLVRAPQQVDGIRFFSGIAAADAALALARRVEGGDLPESLSLDDLPERDALSRLLRHLASNWALDPPTRQYRRHTLGGALAVANGIKHLHHVLRGARDEAVIYRWEMSDASLGGIGATAPTASAEWVRVGSLVGMQPSGGDNWLVGVVRRYLRGRDARGTVGIETLSTTARPLEVFSERQSGEAVALDEPVSGAVVRLAINGTGYSAEYPLHASINGRHVRLDPVELIERGSNFDLARFRVSDFR</sequence>
<gene>
    <name evidence="1" type="ORF">METUNv1_02958</name>
</gene>